<accession>A0A1Y4SJR8</accession>
<dbReference type="AlphaFoldDB" id="A0A1Y4SJR8"/>
<keyword evidence="1" id="KW-0732">Signal</keyword>
<dbReference type="Proteomes" id="UP000195305">
    <property type="component" value="Unassembled WGS sequence"/>
</dbReference>
<feature type="chain" id="PRO_5012395961" description="DUF5626 domain-containing protein" evidence="1">
    <location>
        <begin position="22"/>
        <end position="149"/>
    </location>
</feature>
<dbReference type="EMBL" id="NFLJ01000068">
    <property type="protein sequence ID" value="OUQ30136.1"/>
    <property type="molecule type" value="Genomic_DNA"/>
</dbReference>
<protein>
    <recommendedName>
        <fullName evidence="4">DUF5626 domain-containing protein</fullName>
    </recommendedName>
</protein>
<dbReference type="RefSeq" id="WP_087360459.1">
    <property type="nucleotide sequence ID" value="NZ_AP031415.1"/>
</dbReference>
<reference evidence="2 3" key="1">
    <citation type="journal article" date="2018" name="BMC Genomics">
        <title>Whole genome sequencing and function prediction of 133 gut anaerobes isolated from chicken caecum in pure cultures.</title>
        <authorList>
            <person name="Medvecky M."/>
            <person name="Cejkova D."/>
            <person name="Polansky O."/>
            <person name="Karasova D."/>
            <person name="Kubasova T."/>
            <person name="Cizek A."/>
            <person name="Rychlik I."/>
        </authorList>
    </citation>
    <scope>NUCLEOTIDE SEQUENCE [LARGE SCALE GENOMIC DNA]</scope>
    <source>
        <strain evidence="2 3">An13</strain>
    </source>
</reference>
<evidence type="ECO:0000313" key="2">
    <source>
        <dbReference type="EMBL" id="OUQ30136.1"/>
    </source>
</evidence>
<name>A0A1Y4SJR8_9FIRM</name>
<evidence type="ECO:0000313" key="3">
    <source>
        <dbReference type="Proteomes" id="UP000195305"/>
    </source>
</evidence>
<organism evidence="2 3">
    <name type="scientific">Massilimicrobiota timonensis</name>
    <dbReference type="NCBI Taxonomy" id="1776392"/>
    <lineage>
        <taxon>Bacteria</taxon>
        <taxon>Bacillati</taxon>
        <taxon>Bacillota</taxon>
        <taxon>Erysipelotrichia</taxon>
        <taxon>Erysipelotrichales</taxon>
        <taxon>Erysipelotrichaceae</taxon>
        <taxon>Massilimicrobiota</taxon>
    </lineage>
</organism>
<gene>
    <name evidence="2" type="ORF">B5E75_13830</name>
</gene>
<keyword evidence="3" id="KW-1185">Reference proteome</keyword>
<feature type="signal peptide" evidence="1">
    <location>
        <begin position="1"/>
        <end position="21"/>
    </location>
</feature>
<sequence>MKKVIAIIICILICLIQNVAAYSHMKTHIDFEDGMIVETIIEESNIVMYSTKTKTGTKTKNYKDSRGNTLYSVKLTGNFSYTGTTAKCISSSLEATSYHKTWKVFSKSSSKNKNTAAGKVVMKQYYDGQAIQTKNVSITLTCSNTGVLS</sequence>
<evidence type="ECO:0008006" key="4">
    <source>
        <dbReference type="Google" id="ProtNLM"/>
    </source>
</evidence>
<comment type="caution">
    <text evidence="2">The sequence shown here is derived from an EMBL/GenBank/DDBJ whole genome shotgun (WGS) entry which is preliminary data.</text>
</comment>
<evidence type="ECO:0000256" key="1">
    <source>
        <dbReference type="SAM" id="SignalP"/>
    </source>
</evidence>
<proteinExistence type="predicted"/>
<dbReference type="OrthoDB" id="2068327at2"/>